<reference evidence="4 5" key="1">
    <citation type="submission" date="2020-08" db="EMBL/GenBank/DDBJ databases">
        <title>Croceimicrobium hydrocarbonivorans gen. nov., sp. nov., a novel marine bacterium isolated from a bacterial consortium that degrades polyethylene terephthalate.</title>
        <authorList>
            <person name="Liu R."/>
        </authorList>
    </citation>
    <scope>NUCLEOTIDE SEQUENCE [LARGE SCALE GENOMIC DNA]</scope>
    <source>
        <strain evidence="4 5">A20-9</strain>
    </source>
</reference>
<dbReference type="AlphaFoldDB" id="A0A7H0VCD0"/>
<dbReference type="Pfam" id="PF08338">
    <property type="entry name" value="DUF1731"/>
    <property type="match status" value="1"/>
</dbReference>
<dbReference type="PANTHER" id="PTHR11092">
    <property type="entry name" value="SUGAR NUCLEOTIDE EPIMERASE RELATED"/>
    <property type="match status" value="1"/>
</dbReference>
<feature type="domain" description="NAD-dependent epimerase/dehydratase" evidence="2">
    <location>
        <begin position="3"/>
        <end position="130"/>
    </location>
</feature>
<dbReference type="NCBIfam" id="TIGR01777">
    <property type="entry name" value="yfcH"/>
    <property type="match status" value="1"/>
</dbReference>
<sequence>MNVLISGGSGLIGREITKLLLEKGHQVAWLSRSTKSEIASVQVFQWDPDLDQIDSEALAFADAIINLAGANIAQRWTPHFKNTIIRSRVDGTRLLYNAVRKSPKKIQAFISASASGYYPNHPDKIYQETDAPGNDFLSLVCQKWEQEAQLFEDLKIRTIRLRIGIVLDAKEGALAKIAEPIKWGLGAPLGDGKQWMPWIHRSDLARIFVHALENENLSTGVYNAVGPESVQNKALSQKVAGVLNRPFWLPPIPSGLLKLILGEMAAITLASTRCSSEKIQNSGFEYQFPDLEAALKDLYPN</sequence>
<dbReference type="PANTHER" id="PTHR11092:SF0">
    <property type="entry name" value="EPIMERASE FAMILY PROTEIN SDR39U1"/>
    <property type="match status" value="1"/>
</dbReference>
<dbReference type="RefSeq" id="WP_210757908.1">
    <property type="nucleotide sequence ID" value="NZ_CP060139.1"/>
</dbReference>
<dbReference type="SUPFAM" id="SSF51735">
    <property type="entry name" value="NAD(P)-binding Rossmann-fold domains"/>
    <property type="match status" value="1"/>
</dbReference>
<dbReference type="Gene3D" id="3.40.50.720">
    <property type="entry name" value="NAD(P)-binding Rossmann-like Domain"/>
    <property type="match status" value="1"/>
</dbReference>
<comment type="similarity">
    <text evidence="1">Belongs to the NAD(P)-dependent epimerase/dehydratase family. SDR39U1 subfamily.</text>
</comment>
<proteinExistence type="inferred from homology"/>
<dbReference type="InterPro" id="IPR036291">
    <property type="entry name" value="NAD(P)-bd_dom_sf"/>
</dbReference>
<evidence type="ECO:0000313" key="4">
    <source>
        <dbReference type="EMBL" id="QNR23378.1"/>
    </source>
</evidence>
<feature type="domain" description="NAD-dependent epimerase/dehydratase" evidence="2">
    <location>
        <begin position="188"/>
        <end position="223"/>
    </location>
</feature>
<dbReference type="CDD" id="cd05242">
    <property type="entry name" value="SDR_a8"/>
    <property type="match status" value="1"/>
</dbReference>
<evidence type="ECO:0000259" key="3">
    <source>
        <dbReference type="Pfam" id="PF08338"/>
    </source>
</evidence>
<protein>
    <submittedName>
        <fullName evidence="4">TIGR01777 family protein</fullName>
    </submittedName>
</protein>
<name>A0A7H0VCD0_9FLAO</name>
<evidence type="ECO:0000313" key="5">
    <source>
        <dbReference type="Proteomes" id="UP000516305"/>
    </source>
</evidence>
<keyword evidence="5" id="KW-1185">Reference proteome</keyword>
<gene>
    <name evidence="4" type="ORF">H4K34_13455</name>
</gene>
<dbReference type="Proteomes" id="UP000516305">
    <property type="component" value="Chromosome"/>
</dbReference>
<evidence type="ECO:0000256" key="1">
    <source>
        <dbReference type="ARBA" id="ARBA00009353"/>
    </source>
</evidence>
<dbReference type="InterPro" id="IPR013549">
    <property type="entry name" value="DUF1731"/>
</dbReference>
<dbReference type="Pfam" id="PF01370">
    <property type="entry name" value="Epimerase"/>
    <property type="match status" value="2"/>
</dbReference>
<accession>A0A7H0VCD0</accession>
<feature type="domain" description="DUF1731" evidence="3">
    <location>
        <begin position="252"/>
        <end position="298"/>
    </location>
</feature>
<organism evidence="4 5">
    <name type="scientific">Croceimicrobium hydrocarbonivorans</name>
    <dbReference type="NCBI Taxonomy" id="2761580"/>
    <lineage>
        <taxon>Bacteria</taxon>
        <taxon>Pseudomonadati</taxon>
        <taxon>Bacteroidota</taxon>
        <taxon>Flavobacteriia</taxon>
        <taxon>Flavobacteriales</taxon>
        <taxon>Owenweeksiaceae</taxon>
        <taxon>Croceimicrobium</taxon>
    </lineage>
</organism>
<dbReference type="EMBL" id="CP060139">
    <property type="protein sequence ID" value="QNR23378.1"/>
    <property type="molecule type" value="Genomic_DNA"/>
</dbReference>
<dbReference type="KEGG" id="chyd:H4K34_13455"/>
<evidence type="ECO:0000259" key="2">
    <source>
        <dbReference type="Pfam" id="PF01370"/>
    </source>
</evidence>
<dbReference type="InterPro" id="IPR010099">
    <property type="entry name" value="SDR39U1"/>
</dbReference>
<dbReference type="InterPro" id="IPR001509">
    <property type="entry name" value="Epimerase_deHydtase"/>
</dbReference>